<dbReference type="GO" id="GO:0016301">
    <property type="term" value="F:kinase activity"/>
    <property type="evidence" value="ECO:0007669"/>
    <property type="project" value="UniProtKB-KW"/>
</dbReference>
<dbReference type="InterPro" id="IPR036390">
    <property type="entry name" value="WH_DNA-bd_sf"/>
</dbReference>
<proteinExistence type="inferred from homology"/>
<accession>A0ABQ3LG40</accession>
<dbReference type="SUPFAM" id="SSF53067">
    <property type="entry name" value="Actin-like ATPase domain"/>
    <property type="match status" value="1"/>
</dbReference>
<dbReference type="EMBL" id="BNAY01000001">
    <property type="protein sequence ID" value="GHH07617.1"/>
    <property type="molecule type" value="Genomic_DNA"/>
</dbReference>
<gene>
    <name evidence="3" type="ORF">GCM10017790_14570</name>
</gene>
<dbReference type="RefSeq" id="WP_191252881.1">
    <property type="nucleotide sequence ID" value="NZ_BNAY01000001.1"/>
</dbReference>
<dbReference type="Pfam" id="PF12802">
    <property type="entry name" value="MarR_2"/>
    <property type="match status" value="1"/>
</dbReference>
<protein>
    <submittedName>
        <fullName evidence="3">Sugar kinase</fullName>
    </submittedName>
</protein>
<dbReference type="Proteomes" id="UP000635387">
    <property type="component" value="Unassembled WGS sequence"/>
</dbReference>
<dbReference type="SUPFAM" id="SSF46785">
    <property type="entry name" value="Winged helix' DNA-binding domain"/>
    <property type="match status" value="1"/>
</dbReference>
<dbReference type="PANTHER" id="PTHR18964">
    <property type="entry name" value="ROK (REPRESSOR, ORF, KINASE) FAMILY"/>
    <property type="match status" value="1"/>
</dbReference>
<dbReference type="Gene3D" id="1.10.10.10">
    <property type="entry name" value="Winged helix-like DNA-binding domain superfamily/Winged helix DNA-binding domain"/>
    <property type="match status" value="1"/>
</dbReference>
<comment type="similarity">
    <text evidence="1">Belongs to the ROK (NagC/XylR) family.</text>
</comment>
<dbReference type="InterPro" id="IPR000835">
    <property type="entry name" value="HTH_MarR-typ"/>
</dbReference>
<dbReference type="PANTHER" id="PTHR18964:SF149">
    <property type="entry name" value="BIFUNCTIONAL UDP-N-ACETYLGLUCOSAMINE 2-EPIMERASE_N-ACETYLMANNOSAMINE KINASE"/>
    <property type="match status" value="1"/>
</dbReference>
<dbReference type="Pfam" id="PF00480">
    <property type="entry name" value="ROK"/>
    <property type="match status" value="1"/>
</dbReference>
<organism evidence="3 4">
    <name type="scientific">Amycolatopsis oliviviridis</name>
    <dbReference type="NCBI Taxonomy" id="1471590"/>
    <lineage>
        <taxon>Bacteria</taxon>
        <taxon>Bacillati</taxon>
        <taxon>Actinomycetota</taxon>
        <taxon>Actinomycetes</taxon>
        <taxon>Pseudonocardiales</taxon>
        <taxon>Pseudonocardiaceae</taxon>
        <taxon>Amycolatopsis</taxon>
    </lineage>
</organism>
<evidence type="ECO:0000256" key="1">
    <source>
        <dbReference type="ARBA" id="ARBA00006479"/>
    </source>
</evidence>
<name>A0ABQ3LG40_9PSEU</name>
<keyword evidence="4" id="KW-1185">Reference proteome</keyword>
<dbReference type="InterPro" id="IPR036388">
    <property type="entry name" value="WH-like_DNA-bd_sf"/>
</dbReference>
<dbReference type="InterPro" id="IPR043129">
    <property type="entry name" value="ATPase_NBD"/>
</dbReference>
<keyword evidence="3" id="KW-0808">Transferase</keyword>
<keyword evidence="3" id="KW-0418">Kinase</keyword>
<evidence type="ECO:0000259" key="2">
    <source>
        <dbReference type="Pfam" id="PF12802"/>
    </source>
</evidence>
<sequence>MLSALYLDGPLSRKELSAATGLSPSAVSQSITGLVQNGLVREAGKADSNGGRPRTLLDINPTFGYTVGVAITGRALRIGLFDLSCRRIQVVKRALSAGVQDIDEVARELGIGIRHLLSLSGVHDSALTGIGIGLPSSASPHQAIPWTSRKLESLLGLGIPVFIEREVNIRALVESRLGAARGVGRAVVVQIGLGVEASLVADGTAKRIRDWGHTTIDYGGRSCHCGARGCVEAYVGASGILERSLELPGREFPTEGNDFERLRTLVGSAEHCADARALVQETAGYIGAAVGNLISLLAPARLVISGWAGQLLGSRFLPEIRDAATRQGREHGLSPAAVLLGRVEVDATLTGAAVLPVLGLIKRGTALPRAVAGL</sequence>
<evidence type="ECO:0000313" key="3">
    <source>
        <dbReference type="EMBL" id="GHH07617.1"/>
    </source>
</evidence>
<comment type="caution">
    <text evidence="3">The sequence shown here is derived from an EMBL/GenBank/DDBJ whole genome shotgun (WGS) entry which is preliminary data.</text>
</comment>
<feature type="domain" description="HTH marR-type" evidence="2">
    <location>
        <begin position="2"/>
        <end position="42"/>
    </location>
</feature>
<dbReference type="InterPro" id="IPR000600">
    <property type="entry name" value="ROK"/>
</dbReference>
<reference evidence="4" key="1">
    <citation type="journal article" date="2019" name="Int. J. Syst. Evol. Microbiol.">
        <title>The Global Catalogue of Microorganisms (GCM) 10K type strain sequencing project: providing services to taxonomists for standard genome sequencing and annotation.</title>
        <authorList>
            <consortium name="The Broad Institute Genomics Platform"/>
            <consortium name="The Broad Institute Genome Sequencing Center for Infectious Disease"/>
            <person name="Wu L."/>
            <person name="Ma J."/>
        </authorList>
    </citation>
    <scope>NUCLEOTIDE SEQUENCE [LARGE SCALE GENOMIC DNA]</scope>
    <source>
        <strain evidence="4">CGMCC 4.7683</strain>
    </source>
</reference>
<evidence type="ECO:0000313" key="4">
    <source>
        <dbReference type="Proteomes" id="UP000635387"/>
    </source>
</evidence>
<dbReference type="Gene3D" id="3.30.420.40">
    <property type="match status" value="2"/>
</dbReference>